<feature type="region of interest" description="Disordered" evidence="1">
    <location>
        <begin position="1"/>
        <end position="32"/>
    </location>
</feature>
<reference evidence="3" key="1">
    <citation type="submission" date="2022-11" db="UniProtKB">
        <authorList>
            <consortium name="WormBaseParasite"/>
        </authorList>
    </citation>
    <scope>IDENTIFICATION</scope>
</reference>
<evidence type="ECO:0000256" key="1">
    <source>
        <dbReference type="SAM" id="MobiDB-lite"/>
    </source>
</evidence>
<organism evidence="2 3">
    <name type="scientific">Ditylenchus dipsaci</name>
    <dbReference type="NCBI Taxonomy" id="166011"/>
    <lineage>
        <taxon>Eukaryota</taxon>
        <taxon>Metazoa</taxon>
        <taxon>Ecdysozoa</taxon>
        <taxon>Nematoda</taxon>
        <taxon>Chromadorea</taxon>
        <taxon>Rhabditida</taxon>
        <taxon>Tylenchina</taxon>
        <taxon>Tylenchomorpha</taxon>
        <taxon>Sphaerularioidea</taxon>
        <taxon>Anguinidae</taxon>
        <taxon>Anguininae</taxon>
        <taxon>Ditylenchus</taxon>
    </lineage>
</organism>
<evidence type="ECO:0000313" key="3">
    <source>
        <dbReference type="WBParaSite" id="jg7900"/>
    </source>
</evidence>
<dbReference type="AlphaFoldDB" id="A0A915ENV2"/>
<keyword evidence="2" id="KW-1185">Reference proteome</keyword>
<feature type="compositionally biased region" description="Basic residues" evidence="1">
    <location>
        <begin position="1"/>
        <end position="11"/>
    </location>
</feature>
<dbReference type="WBParaSite" id="jg7900">
    <property type="protein sequence ID" value="jg7900"/>
    <property type="gene ID" value="jg7900"/>
</dbReference>
<protein>
    <submittedName>
        <fullName evidence="3">Uncharacterized protein</fullName>
    </submittedName>
</protein>
<dbReference type="Proteomes" id="UP000887574">
    <property type="component" value="Unplaced"/>
</dbReference>
<sequence>MDKMRAEHKKKIADSNRQAQIDAANLSKKAEARKEAIKRNELKYARTIHDHQKKRESRLQQQNAIETKLRHQINKQKAKNISLWQKNTAEVKVKNKELKAQRRHFHQQMKNNNEQTVVIEEIDD</sequence>
<proteinExistence type="predicted"/>
<accession>A0A915ENV2</accession>
<name>A0A915ENV2_9BILA</name>
<evidence type="ECO:0000313" key="2">
    <source>
        <dbReference type="Proteomes" id="UP000887574"/>
    </source>
</evidence>